<sequence>MPTDIRDVVVDEAAYDRRRLRQWLAGRARADGVARRDVLRLLAASGLATGLPAVLATTARASAGTASATGTASASAAGIVKPLPEEWFTPRGTNAETNFVSLASTGHHTPVSHFFVRNHTSTPHVDATAWTLKVWGSGLAGDGRQFTLDDLKRLPAVTRSCVVECAGNGRSFFTSQQGQSVSGTAWTLGAIGSAGWRGARLADVLRLAGLRRDAVDVLPRGLDADYVTAGGTNLGRVRRPLPIAKALDDVILAYEMNGEPLPPDHGAPVRLIVPSWVGIASIKWVGDIEVSDEPLFSPWNTDFYRLFGDAYPPEGSSPLSRQTIKSAFELPWNASLPAHANHRLTGRSWSGAGTIARVEISTDAGTTWRRAHLHDAPRRGDWVRWSTNWRPTTTGPTTVLARATDTTGRTQPQVTQHNTQGYLFDAVVRHPVTVV</sequence>
<evidence type="ECO:0000313" key="2">
    <source>
        <dbReference type="Proteomes" id="UP001432251"/>
    </source>
</evidence>
<proteinExistence type="predicted"/>
<dbReference type="Proteomes" id="UP001432251">
    <property type="component" value="Chromosome"/>
</dbReference>
<evidence type="ECO:0000313" key="1">
    <source>
        <dbReference type="EMBL" id="WWQ68821.1"/>
    </source>
</evidence>
<organism evidence="1 2">
    <name type="scientific">Streptomyces citrinus</name>
    <dbReference type="NCBI Taxonomy" id="3118173"/>
    <lineage>
        <taxon>Bacteria</taxon>
        <taxon>Bacillati</taxon>
        <taxon>Actinomycetota</taxon>
        <taxon>Actinomycetes</taxon>
        <taxon>Kitasatosporales</taxon>
        <taxon>Streptomycetaceae</taxon>
        <taxon>Streptomyces</taxon>
    </lineage>
</organism>
<name>A0ACD5ANP2_9ACTN</name>
<gene>
    <name evidence="1" type="ORF">V2W30_00575</name>
</gene>
<keyword evidence="2" id="KW-1185">Reference proteome</keyword>
<reference evidence="1" key="1">
    <citation type="journal article" date="2025" name="Int. J. Syst. Evol. Microbiol.">
        <title>Streptomyces citrinus sp. nov., with yellow diffusible pigment.</title>
        <authorList>
            <person name="He Y."/>
            <person name="Yang E."/>
            <person name="Xu J."/>
            <person name="Sun Y."/>
            <person name="Sun L."/>
        </authorList>
    </citation>
    <scope>NUCLEOTIDE SEQUENCE</scope>
    <source>
        <strain evidence="1">Q6</strain>
    </source>
</reference>
<dbReference type="EMBL" id="CP146022">
    <property type="protein sequence ID" value="WWQ68821.1"/>
    <property type="molecule type" value="Genomic_DNA"/>
</dbReference>
<protein>
    <submittedName>
        <fullName evidence="1">Sulfite oxidase</fullName>
    </submittedName>
</protein>
<accession>A0ACD5ANP2</accession>